<dbReference type="Proteomes" id="UP001596390">
    <property type="component" value="Unassembled WGS sequence"/>
</dbReference>
<accession>A0ABD5YJN3</accession>
<organism evidence="1 2">
    <name type="scientific">Halorubrum yunnanense</name>
    <dbReference type="NCBI Taxonomy" id="1526162"/>
    <lineage>
        <taxon>Archaea</taxon>
        <taxon>Methanobacteriati</taxon>
        <taxon>Methanobacteriota</taxon>
        <taxon>Stenosarchaea group</taxon>
        <taxon>Halobacteria</taxon>
        <taxon>Halobacteriales</taxon>
        <taxon>Haloferacaceae</taxon>
        <taxon>Halorubrum</taxon>
    </lineage>
</organism>
<dbReference type="AlphaFoldDB" id="A0ABD5YJN3"/>
<evidence type="ECO:0000313" key="1">
    <source>
        <dbReference type="EMBL" id="MFC7188194.1"/>
    </source>
</evidence>
<dbReference type="RefSeq" id="WP_267665636.1">
    <property type="nucleotide sequence ID" value="NZ_JAODIX010000077.1"/>
</dbReference>
<gene>
    <name evidence="1" type="ORF">ACFQMK_15195</name>
</gene>
<keyword evidence="2" id="KW-1185">Reference proteome</keyword>
<proteinExistence type="predicted"/>
<comment type="caution">
    <text evidence="1">The sequence shown here is derived from an EMBL/GenBank/DDBJ whole genome shotgun (WGS) entry which is preliminary data.</text>
</comment>
<protein>
    <recommendedName>
        <fullName evidence="3">PrcB C-terminal domain-containing protein</fullName>
    </recommendedName>
</protein>
<evidence type="ECO:0008006" key="3">
    <source>
        <dbReference type="Google" id="ProtNLM"/>
    </source>
</evidence>
<evidence type="ECO:0000313" key="2">
    <source>
        <dbReference type="Proteomes" id="UP001596390"/>
    </source>
</evidence>
<reference evidence="1 2" key="1">
    <citation type="journal article" date="2019" name="Int. J. Syst. Evol. Microbiol.">
        <title>The Global Catalogue of Microorganisms (GCM) 10K type strain sequencing project: providing services to taxonomists for standard genome sequencing and annotation.</title>
        <authorList>
            <consortium name="The Broad Institute Genomics Platform"/>
            <consortium name="The Broad Institute Genome Sequencing Center for Infectious Disease"/>
            <person name="Wu L."/>
            <person name="Ma J."/>
        </authorList>
    </citation>
    <scope>NUCLEOTIDE SEQUENCE [LARGE SCALE GENOMIC DNA]</scope>
    <source>
        <strain evidence="1 2">Q85</strain>
    </source>
</reference>
<dbReference type="PROSITE" id="PS51257">
    <property type="entry name" value="PROKAR_LIPOPROTEIN"/>
    <property type="match status" value="1"/>
</dbReference>
<dbReference type="EMBL" id="JBHSZZ010000077">
    <property type="protein sequence ID" value="MFC7188194.1"/>
    <property type="molecule type" value="Genomic_DNA"/>
</dbReference>
<sequence length="142" mass="14930">MTDRRSLLAWTGGILAVGIAGCTDTPSADTTGTETPTRSTTIPDALDDTLVGLYQAENRTDYAATHDLMYADGRVDVVMVLTDGGNLPTGYDLTVTAHHDHLIQARARVSDLPALAQEDGVRYVRPPRTGTADGASGVSTDA</sequence>
<name>A0ABD5YJN3_9EURY</name>